<dbReference type="EMBL" id="VFLP01000003">
    <property type="protein sequence ID" value="TRX98169.1"/>
    <property type="molecule type" value="Genomic_DNA"/>
</dbReference>
<sequence length="341" mass="38387">MGVESLPTVDKQTTVYHEPPHHVLFDNDNFSWLDEDDDLDLRLTLDNYHADMKPRPVTTTGPPSLFRRRLSVNKLSFGRSSSRPGTKDSSFAEQTPMPAHSRRKSRALSLITPKHGPQPSVTSIDAAHYQDPDARHKLRAYLASPQKFDEALEFGFPANNVHSAMLSGALPRRSRSFSRGLFMASSEKLKTFLADDNSSIYSQETSIPDSESPRTPHTPENQPHGIKPFNLPSHSDAFASDFSAGHGQGFTASREMTLRMTLTRPDLRSREEEQYGWPSQPNCSSQPRPLSRPFRVDSPVPDPIKDTAKDNMNQIFADIDKELSSSSEGVVKRFWNRVRRN</sequence>
<dbReference type="AlphaFoldDB" id="A0A553IDA7"/>
<accession>A0A553IDA7</accession>
<evidence type="ECO:0000256" key="1">
    <source>
        <dbReference type="SAM" id="MobiDB-lite"/>
    </source>
</evidence>
<feature type="region of interest" description="Disordered" evidence="1">
    <location>
        <begin position="201"/>
        <end position="232"/>
    </location>
</feature>
<protein>
    <submittedName>
        <fullName evidence="2">Uncharacterized protein</fullName>
    </submittedName>
</protein>
<feature type="compositionally biased region" description="Polar residues" evidence="1">
    <location>
        <begin position="78"/>
        <end position="93"/>
    </location>
</feature>
<comment type="caution">
    <text evidence="2">The sequence shown here is derived from an EMBL/GenBank/DDBJ whole genome shotgun (WGS) entry which is preliminary data.</text>
</comment>
<name>A0A553IDA7_9PEZI</name>
<gene>
    <name evidence="2" type="ORF">FHL15_000814</name>
</gene>
<feature type="compositionally biased region" description="Polar residues" evidence="1">
    <location>
        <begin position="277"/>
        <end position="288"/>
    </location>
</feature>
<dbReference type="OrthoDB" id="5380370at2759"/>
<feature type="region of interest" description="Disordered" evidence="1">
    <location>
        <begin position="237"/>
        <end position="256"/>
    </location>
</feature>
<evidence type="ECO:0000313" key="3">
    <source>
        <dbReference type="Proteomes" id="UP000319160"/>
    </source>
</evidence>
<feature type="compositionally biased region" description="Polar residues" evidence="1">
    <location>
        <begin position="201"/>
        <end position="221"/>
    </location>
</feature>
<keyword evidence="3" id="KW-1185">Reference proteome</keyword>
<proteinExistence type="predicted"/>
<dbReference type="Proteomes" id="UP000319160">
    <property type="component" value="Unassembled WGS sequence"/>
</dbReference>
<evidence type="ECO:0000313" key="2">
    <source>
        <dbReference type="EMBL" id="TRX98169.1"/>
    </source>
</evidence>
<feature type="region of interest" description="Disordered" evidence="1">
    <location>
        <begin position="76"/>
        <end position="106"/>
    </location>
</feature>
<organism evidence="2 3">
    <name type="scientific">Xylaria flabelliformis</name>
    <dbReference type="NCBI Taxonomy" id="2512241"/>
    <lineage>
        <taxon>Eukaryota</taxon>
        <taxon>Fungi</taxon>
        <taxon>Dikarya</taxon>
        <taxon>Ascomycota</taxon>
        <taxon>Pezizomycotina</taxon>
        <taxon>Sordariomycetes</taxon>
        <taxon>Xylariomycetidae</taxon>
        <taxon>Xylariales</taxon>
        <taxon>Xylariaceae</taxon>
        <taxon>Xylaria</taxon>
    </lineage>
</organism>
<feature type="region of interest" description="Disordered" evidence="1">
    <location>
        <begin position="265"/>
        <end position="308"/>
    </location>
</feature>
<reference evidence="3" key="1">
    <citation type="submission" date="2019-06" db="EMBL/GenBank/DDBJ databases">
        <title>Draft genome sequence of the griseofulvin-producing fungus Xylaria cubensis strain G536.</title>
        <authorList>
            <person name="Mead M.E."/>
            <person name="Raja H.A."/>
            <person name="Steenwyk J.L."/>
            <person name="Knowles S.L."/>
            <person name="Oberlies N.H."/>
            <person name="Rokas A."/>
        </authorList>
    </citation>
    <scope>NUCLEOTIDE SEQUENCE [LARGE SCALE GENOMIC DNA]</scope>
    <source>
        <strain evidence="3">G536</strain>
    </source>
</reference>